<accession>A0ABW6MC62</accession>
<dbReference type="Proteomes" id="UP001601303">
    <property type="component" value="Unassembled WGS sequence"/>
</dbReference>
<dbReference type="PROSITE" id="PS51257">
    <property type="entry name" value="PROKAR_LIPOPROTEIN"/>
    <property type="match status" value="1"/>
</dbReference>
<keyword evidence="1" id="KW-0732">Signal</keyword>
<evidence type="ECO:0008006" key="4">
    <source>
        <dbReference type="Google" id="ProtNLM"/>
    </source>
</evidence>
<organism evidence="2 3">
    <name type="scientific">Streptomyces hokutonensis</name>
    <dbReference type="NCBI Taxonomy" id="1306990"/>
    <lineage>
        <taxon>Bacteria</taxon>
        <taxon>Bacillati</taxon>
        <taxon>Actinomycetota</taxon>
        <taxon>Actinomycetes</taxon>
        <taxon>Kitasatosporales</taxon>
        <taxon>Streptomycetaceae</taxon>
        <taxon>Streptomyces</taxon>
    </lineage>
</organism>
<evidence type="ECO:0000313" key="3">
    <source>
        <dbReference type="Proteomes" id="UP001601303"/>
    </source>
</evidence>
<evidence type="ECO:0000256" key="1">
    <source>
        <dbReference type="SAM" id="SignalP"/>
    </source>
</evidence>
<dbReference type="EMBL" id="JBIAHM010000011">
    <property type="protein sequence ID" value="MFE9602917.1"/>
    <property type="molecule type" value="Genomic_DNA"/>
</dbReference>
<reference evidence="2 3" key="1">
    <citation type="submission" date="2024-10" db="EMBL/GenBank/DDBJ databases">
        <title>The Natural Products Discovery Center: Release of the First 8490 Sequenced Strains for Exploring Actinobacteria Biosynthetic Diversity.</title>
        <authorList>
            <person name="Kalkreuter E."/>
            <person name="Kautsar S.A."/>
            <person name="Yang D."/>
            <person name="Bader C.D."/>
            <person name="Teijaro C.N."/>
            <person name="Fluegel L."/>
            <person name="Davis C.M."/>
            <person name="Simpson J.R."/>
            <person name="Lauterbach L."/>
            <person name="Steele A.D."/>
            <person name="Gui C."/>
            <person name="Meng S."/>
            <person name="Li G."/>
            <person name="Viehrig K."/>
            <person name="Ye F."/>
            <person name="Su P."/>
            <person name="Kiefer A.F."/>
            <person name="Nichols A."/>
            <person name="Cepeda A.J."/>
            <person name="Yan W."/>
            <person name="Fan B."/>
            <person name="Jiang Y."/>
            <person name="Adhikari A."/>
            <person name="Zheng C.-J."/>
            <person name="Schuster L."/>
            <person name="Cowan T.M."/>
            <person name="Smanski M.J."/>
            <person name="Chevrette M.G."/>
            <person name="De Carvalho L.P.S."/>
            <person name="Shen B."/>
        </authorList>
    </citation>
    <scope>NUCLEOTIDE SEQUENCE [LARGE SCALE GENOMIC DNA]</scope>
    <source>
        <strain evidence="2 3">NPDC006488</strain>
    </source>
</reference>
<proteinExistence type="predicted"/>
<dbReference type="RefSeq" id="WP_388111137.1">
    <property type="nucleotide sequence ID" value="NZ_JBIAHM010000011.1"/>
</dbReference>
<sequence length="260" mass="27070">MTRSPARVLLLASALSAGTLLTVAGCANEAALHKVTSAPSPSAVRTPAAHASPAAAPVLTQAQAQTALIADTDLGAPWTPTQGTATWRDSLLKAKTADPDCQRLLDALYADELLGTPSTAQAVIGLDDTDDEAQLHYQVAAFKSSDVDRTLAWLKTLPQKCARFTATTTRSGPQTVTLTEATLPNVGDAREGLHLTLTGTTPEGDQSTLTLDTAAVRIGDDTITLTNGGLANVPPDAMSRALEIGAQRLTDVQRQGRVQI</sequence>
<comment type="caution">
    <text evidence="2">The sequence shown here is derived from an EMBL/GenBank/DDBJ whole genome shotgun (WGS) entry which is preliminary data.</text>
</comment>
<feature type="chain" id="PRO_5045930504" description="Lipoprotein" evidence="1">
    <location>
        <begin position="25"/>
        <end position="260"/>
    </location>
</feature>
<keyword evidence="3" id="KW-1185">Reference proteome</keyword>
<protein>
    <recommendedName>
        <fullName evidence="4">Lipoprotein</fullName>
    </recommendedName>
</protein>
<name>A0ABW6MC62_9ACTN</name>
<feature type="signal peptide" evidence="1">
    <location>
        <begin position="1"/>
        <end position="24"/>
    </location>
</feature>
<gene>
    <name evidence="2" type="ORF">ACFYNQ_30685</name>
</gene>
<evidence type="ECO:0000313" key="2">
    <source>
        <dbReference type="EMBL" id="MFE9602917.1"/>
    </source>
</evidence>